<evidence type="ECO:0000256" key="4">
    <source>
        <dbReference type="ARBA" id="ARBA00022737"/>
    </source>
</evidence>
<dbReference type="InterPro" id="IPR001680">
    <property type="entry name" value="WD40_rpt"/>
</dbReference>
<dbReference type="InterPro" id="IPR036322">
    <property type="entry name" value="WD40_repeat_dom_sf"/>
</dbReference>
<protein>
    <recommendedName>
        <fullName evidence="7">Actin-related protein 2/3 complex subunit</fullName>
    </recommendedName>
</protein>
<comment type="subcellular location">
    <subcellularLocation>
        <location evidence="7">Cytoplasm</location>
        <location evidence="7">Cytoskeleton</location>
        <location evidence="7">Actin patch</location>
    </subcellularLocation>
</comment>
<organism evidence="9 10">
    <name type="scientific">Diversispora eburnea</name>
    <dbReference type="NCBI Taxonomy" id="1213867"/>
    <lineage>
        <taxon>Eukaryota</taxon>
        <taxon>Fungi</taxon>
        <taxon>Fungi incertae sedis</taxon>
        <taxon>Mucoromycota</taxon>
        <taxon>Glomeromycotina</taxon>
        <taxon>Glomeromycetes</taxon>
        <taxon>Diversisporales</taxon>
        <taxon>Diversisporaceae</taxon>
        <taxon>Diversispora</taxon>
    </lineage>
</organism>
<feature type="repeat" description="WD" evidence="8">
    <location>
        <begin position="53"/>
        <end position="87"/>
    </location>
</feature>
<comment type="function">
    <text evidence="7">Functions as component of the Arp2/3 complex which is involved in regulation of actin polymerization and together with an activating nucleation-promoting factor (NPF) mediates the formation of branched actin networks.</text>
</comment>
<dbReference type="AlphaFoldDB" id="A0A9N8UX61"/>
<dbReference type="PIRSF" id="PIRSF038093">
    <property type="entry name" value="ARP2/3_su1"/>
    <property type="match status" value="1"/>
</dbReference>
<dbReference type="GO" id="GO:0034314">
    <property type="term" value="P:Arp2/3 complex-mediated actin nucleation"/>
    <property type="evidence" value="ECO:0007669"/>
    <property type="project" value="UniProtKB-UniRule"/>
</dbReference>
<dbReference type="Proteomes" id="UP000789706">
    <property type="component" value="Unassembled WGS sequence"/>
</dbReference>
<keyword evidence="6 7" id="KW-0206">Cytoskeleton</keyword>
<gene>
    <name evidence="9" type="ORF">DEBURN_LOCUS344</name>
</gene>
<keyword evidence="3 8" id="KW-0853">WD repeat</keyword>
<accession>A0A9N8UX61</accession>
<dbReference type="InterPro" id="IPR015943">
    <property type="entry name" value="WD40/YVTN_repeat-like_dom_sf"/>
</dbReference>
<keyword evidence="10" id="KW-1185">Reference proteome</keyword>
<evidence type="ECO:0000256" key="6">
    <source>
        <dbReference type="ARBA" id="ARBA00023212"/>
    </source>
</evidence>
<evidence type="ECO:0000256" key="7">
    <source>
        <dbReference type="PIRNR" id="PIRNR038093"/>
    </source>
</evidence>
<evidence type="ECO:0000256" key="8">
    <source>
        <dbReference type="PROSITE-ProRule" id="PRU00221"/>
    </source>
</evidence>
<name>A0A9N8UX61_9GLOM</name>
<proteinExistence type="inferred from homology"/>
<keyword evidence="5 7" id="KW-0009">Actin-binding</keyword>
<dbReference type="GO" id="GO:0005885">
    <property type="term" value="C:Arp2/3 protein complex"/>
    <property type="evidence" value="ECO:0007669"/>
    <property type="project" value="UniProtKB-UniRule"/>
</dbReference>
<evidence type="ECO:0000256" key="3">
    <source>
        <dbReference type="ARBA" id="ARBA00022574"/>
    </source>
</evidence>
<dbReference type="Pfam" id="PF00400">
    <property type="entry name" value="WD40"/>
    <property type="match status" value="3"/>
</dbReference>
<evidence type="ECO:0000256" key="2">
    <source>
        <dbReference type="ARBA" id="ARBA00022490"/>
    </source>
</evidence>
<evidence type="ECO:0000256" key="1">
    <source>
        <dbReference type="ARBA" id="ARBA00006260"/>
    </source>
</evidence>
<dbReference type="InterPro" id="IPR017383">
    <property type="entry name" value="ARPC1"/>
</dbReference>
<dbReference type="PROSITE" id="PS50294">
    <property type="entry name" value="WD_REPEATS_REGION"/>
    <property type="match status" value="1"/>
</dbReference>
<dbReference type="Gene3D" id="2.130.10.10">
    <property type="entry name" value="YVTN repeat-like/Quinoprotein amine dehydrogenase"/>
    <property type="match status" value="1"/>
</dbReference>
<dbReference type="OrthoDB" id="406844at2759"/>
<dbReference type="SUPFAM" id="SSF50978">
    <property type="entry name" value="WD40 repeat-like"/>
    <property type="match status" value="1"/>
</dbReference>
<comment type="caution">
    <text evidence="9">The sequence shown here is derived from an EMBL/GenBank/DDBJ whole genome shotgun (WGS) entry which is preliminary data.</text>
</comment>
<dbReference type="PANTHER" id="PTHR10709">
    <property type="entry name" value="ACTIN-RELATED PROTEIN 2/3 COMPLEX SUBUNIT 1"/>
    <property type="match status" value="1"/>
</dbReference>
<comment type="similarity">
    <text evidence="1 7">Belongs to the WD repeat ARPC1 family.</text>
</comment>
<dbReference type="GO" id="GO:0030479">
    <property type="term" value="C:actin cortical patch"/>
    <property type="evidence" value="ECO:0007669"/>
    <property type="project" value="UniProtKB-SubCell"/>
</dbReference>
<dbReference type="PROSITE" id="PS50082">
    <property type="entry name" value="WD_REPEATS_2"/>
    <property type="match status" value="1"/>
</dbReference>
<dbReference type="SMART" id="SM00320">
    <property type="entry name" value="WD40"/>
    <property type="match status" value="6"/>
</dbReference>
<evidence type="ECO:0000313" key="10">
    <source>
        <dbReference type="Proteomes" id="UP000789706"/>
    </source>
</evidence>
<dbReference type="InterPro" id="IPR019775">
    <property type="entry name" value="WD40_repeat_CS"/>
</dbReference>
<sequence>MSQTEIRQFNFGPITAHAFNKDRTQVAICPNNNEVQIHQRTAGGWSLIHTLVEASHDKLVTSIDWAVETNQIVTCSQDRNAYVWNLDQTSGKWKPTLVLLRFNRAATFVRWSPNETKFAVASGSKCIAICYFDEENDWWNSKHLKKPIRSTVLSLDWHSNSILLAAGCADFKARVFSAYIKGVDQKPAPTPWGDKLPFNTVCGEFSNGGGGWIHSVAFSPSGDALAITGHDSQITIIYPGQEFYTVKTNNLPFLSLLWVNDNQLIAAGYDCVPVLFERQNDQSWKFSKVLDVSKKKNINESSTAFNRFRDLDARGISSRSGSDETELNSIHQNTITSLRPYNGTPGDISHFSSSGLDGRLVIWNFQSLESQFKGLKV</sequence>
<dbReference type="PANTHER" id="PTHR10709:SF2">
    <property type="entry name" value="ACTIN-RELATED PROTEIN 2_3 COMPLEX SUBUNIT"/>
    <property type="match status" value="1"/>
</dbReference>
<dbReference type="GO" id="GO:0051015">
    <property type="term" value="F:actin filament binding"/>
    <property type="evidence" value="ECO:0007669"/>
    <property type="project" value="TreeGrafter"/>
</dbReference>
<evidence type="ECO:0000256" key="5">
    <source>
        <dbReference type="ARBA" id="ARBA00023203"/>
    </source>
</evidence>
<evidence type="ECO:0000313" key="9">
    <source>
        <dbReference type="EMBL" id="CAG8433094.1"/>
    </source>
</evidence>
<keyword evidence="4" id="KW-0677">Repeat</keyword>
<dbReference type="EMBL" id="CAJVPK010000011">
    <property type="protein sequence ID" value="CAG8433094.1"/>
    <property type="molecule type" value="Genomic_DNA"/>
</dbReference>
<reference evidence="9" key="1">
    <citation type="submission" date="2021-06" db="EMBL/GenBank/DDBJ databases">
        <authorList>
            <person name="Kallberg Y."/>
            <person name="Tangrot J."/>
            <person name="Rosling A."/>
        </authorList>
    </citation>
    <scope>NUCLEOTIDE SEQUENCE</scope>
    <source>
        <strain evidence="9">AZ414A</strain>
    </source>
</reference>
<dbReference type="PROSITE" id="PS00678">
    <property type="entry name" value="WD_REPEATS_1"/>
    <property type="match status" value="1"/>
</dbReference>
<keyword evidence="2 7" id="KW-0963">Cytoplasm</keyword>